<feature type="compositionally biased region" description="Low complexity" evidence="3">
    <location>
        <begin position="1"/>
        <end position="14"/>
    </location>
</feature>
<feature type="region of interest" description="Disordered" evidence="3">
    <location>
        <begin position="59"/>
        <end position="78"/>
    </location>
</feature>
<dbReference type="PROSITE" id="PS50102">
    <property type="entry name" value="RRM"/>
    <property type="match status" value="3"/>
</dbReference>
<evidence type="ECO:0000256" key="1">
    <source>
        <dbReference type="ARBA" id="ARBA00022884"/>
    </source>
</evidence>
<feature type="domain" description="RRM" evidence="4">
    <location>
        <begin position="85"/>
        <end position="166"/>
    </location>
</feature>
<dbReference type="CDD" id="cd00590">
    <property type="entry name" value="RRM_SF"/>
    <property type="match status" value="1"/>
</dbReference>
<dbReference type="PANTHER" id="PTHR21245">
    <property type="entry name" value="HETEROGENEOUS NUCLEAR RIBONUCLEOPROTEIN"/>
    <property type="match status" value="1"/>
</dbReference>
<organism evidence="5 6">
    <name type="scientific">Polysphondylium violaceum</name>
    <dbReference type="NCBI Taxonomy" id="133409"/>
    <lineage>
        <taxon>Eukaryota</taxon>
        <taxon>Amoebozoa</taxon>
        <taxon>Evosea</taxon>
        <taxon>Eumycetozoa</taxon>
        <taxon>Dictyostelia</taxon>
        <taxon>Dictyosteliales</taxon>
        <taxon>Dictyosteliaceae</taxon>
        <taxon>Polysphondylium</taxon>
    </lineage>
</organism>
<name>A0A8J4PYJ2_9MYCE</name>
<protein>
    <recommendedName>
        <fullName evidence="4">RRM domain-containing protein</fullName>
    </recommendedName>
</protein>
<dbReference type="InterPro" id="IPR000504">
    <property type="entry name" value="RRM_dom"/>
</dbReference>
<evidence type="ECO:0000256" key="2">
    <source>
        <dbReference type="PROSITE-ProRule" id="PRU00176"/>
    </source>
</evidence>
<dbReference type="Proteomes" id="UP000695562">
    <property type="component" value="Unassembled WGS sequence"/>
</dbReference>
<evidence type="ECO:0000256" key="3">
    <source>
        <dbReference type="SAM" id="MobiDB-lite"/>
    </source>
</evidence>
<keyword evidence="6" id="KW-1185">Reference proteome</keyword>
<feature type="domain" description="RRM" evidence="4">
    <location>
        <begin position="168"/>
        <end position="251"/>
    </location>
</feature>
<comment type="caution">
    <text evidence="5">The sequence shown here is derived from an EMBL/GenBank/DDBJ whole genome shotgun (WGS) entry which is preliminary data.</text>
</comment>
<dbReference type="EMBL" id="AJWJ01000065">
    <property type="protein sequence ID" value="KAF2076326.1"/>
    <property type="molecule type" value="Genomic_DNA"/>
</dbReference>
<reference evidence="5" key="1">
    <citation type="submission" date="2020-01" db="EMBL/GenBank/DDBJ databases">
        <title>Development of genomics and gene disruption for Polysphondylium violaceum indicates a role for the polyketide synthase stlB in stalk morphogenesis.</title>
        <authorList>
            <person name="Narita B."/>
            <person name="Kawabe Y."/>
            <person name="Kin K."/>
            <person name="Saito T."/>
            <person name="Gibbs R."/>
            <person name="Kuspa A."/>
            <person name="Muzny D."/>
            <person name="Queller D."/>
            <person name="Richards S."/>
            <person name="Strassman J."/>
            <person name="Sucgang R."/>
            <person name="Worley K."/>
            <person name="Schaap P."/>
        </authorList>
    </citation>
    <scope>NUCLEOTIDE SEQUENCE</scope>
    <source>
        <strain evidence="5">QSvi11</strain>
    </source>
</reference>
<dbReference type="InterPro" id="IPR012677">
    <property type="entry name" value="Nucleotide-bd_a/b_plait_sf"/>
</dbReference>
<sequence length="500" mass="56607">MPSSSTSSIDIDPLLSEEENSQVPTDSDVFGVIDLQNLENVNSTLNIKNELKSTTLSSSKEFELSSSPPSSTSSSTLNSNISADTEIFIAGIAKDVVEQDLQQLCDGKFGGNSVKQIRLMKDKITGENKGYAFICFESKSICNQAIQQLNNVLLKGKNLKVKGSENKRKIFIGNLPKEMPKDELLAALNGVEEGVTAIDLLMDPDIPTKNRGFAFIEYSDHYLAEKARKHFSLPSFSIGNHTTITVNWADPVVEPSADEMKQVKVLYIRNLPECRDEQEIKELFSKHGVVEKVIVPSNISGSTQRRDFGFVHFIDRETAENVLDIHANDPITYHSRQLLITFAKPVDKKQREDLRQKKFTRNVNRNLFKQQQQQQFNHQYQFNNPYQQPMMPTAATPIQSMIPASYPYAQQQQPQYLATPYVNYNPSSQGIPTSYQPQQPMIPTNVFQFPHYSSNGTPSPSSYPTYDQQTATQQQHYYYNNMAPPKQQTMAVNSKRYRPY</sequence>
<dbReference type="AlphaFoldDB" id="A0A8J4PYJ2"/>
<dbReference type="OrthoDB" id="3800936at2759"/>
<evidence type="ECO:0000313" key="5">
    <source>
        <dbReference type="EMBL" id="KAF2076326.1"/>
    </source>
</evidence>
<dbReference type="GO" id="GO:0003723">
    <property type="term" value="F:RNA binding"/>
    <property type="evidence" value="ECO:0007669"/>
    <property type="project" value="UniProtKB-UniRule"/>
</dbReference>
<evidence type="ECO:0000313" key="6">
    <source>
        <dbReference type="Proteomes" id="UP000695562"/>
    </source>
</evidence>
<feature type="domain" description="RRM" evidence="4">
    <location>
        <begin position="264"/>
        <end position="345"/>
    </location>
</feature>
<dbReference type="SMART" id="SM00360">
    <property type="entry name" value="RRM"/>
    <property type="match status" value="3"/>
</dbReference>
<evidence type="ECO:0000259" key="4">
    <source>
        <dbReference type="PROSITE" id="PS50102"/>
    </source>
</evidence>
<dbReference type="Pfam" id="PF00076">
    <property type="entry name" value="RRM_1"/>
    <property type="match status" value="3"/>
</dbReference>
<dbReference type="Gene3D" id="3.30.70.330">
    <property type="match status" value="3"/>
</dbReference>
<feature type="region of interest" description="Disordered" evidence="3">
    <location>
        <begin position="1"/>
        <end position="26"/>
    </location>
</feature>
<keyword evidence="1 2" id="KW-0694">RNA-binding</keyword>
<dbReference type="InterPro" id="IPR035979">
    <property type="entry name" value="RBD_domain_sf"/>
</dbReference>
<accession>A0A8J4PYJ2</accession>
<proteinExistence type="predicted"/>
<gene>
    <name evidence="5" type="ORF">CYY_002382</name>
</gene>
<dbReference type="SUPFAM" id="SSF54928">
    <property type="entry name" value="RNA-binding domain, RBD"/>
    <property type="match status" value="3"/>
</dbReference>